<feature type="region of interest" description="Disordered" evidence="1">
    <location>
        <begin position="1"/>
        <end position="24"/>
    </location>
</feature>
<evidence type="ECO:0000313" key="2">
    <source>
        <dbReference type="EMBL" id="MYD90329.1"/>
    </source>
</evidence>
<evidence type="ECO:0000256" key="1">
    <source>
        <dbReference type="SAM" id="MobiDB-lite"/>
    </source>
</evidence>
<comment type="caution">
    <text evidence="2">The sequence shown here is derived from an EMBL/GenBank/DDBJ whole genome shotgun (WGS) entry which is preliminary data.</text>
</comment>
<gene>
    <name evidence="2" type="ORF">F4Y08_08345</name>
</gene>
<proteinExistence type="predicted"/>
<dbReference type="EMBL" id="VXPY01000056">
    <property type="protein sequence ID" value="MYD90329.1"/>
    <property type="molecule type" value="Genomic_DNA"/>
</dbReference>
<organism evidence="2">
    <name type="scientific">Caldilineaceae bacterium SB0662_bin_9</name>
    <dbReference type="NCBI Taxonomy" id="2605258"/>
    <lineage>
        <taxon>Bacteria</taxon>
        <taxon>Bacillati</taxon>
        <taxon>Chloroflexota</taxon>
        <taxon>Caldilineae</taxon>
        <taxon>Caldilineales</taxon>
        <taxon>Caldilineaceae</taxon>
    </lineage>
</organism>
<protein>
    <submittedName>
        <fullName evidence="2">Uncharacterized protein</fullName>
    </submittedName>
</protein>
<accession>A0A6B1DRL0</accession>
<reference evidence="2" key="1">
    <citation type="submission" date="2019-09" db="EMBL/GenBank/DDBJ databases">
        <title>Characterisation of the sponge microbiome using genome-centric metagenomics.</title>
        <authorList>
            <person name="Engelberts J.P."/>
            <person name="Robbins S.J."/>
            <person name="De Goeij J.M."/>
            <person name="Aranda M."/>
            <person name="Bell S.C."/>
            <person name="Webster N.S."/>
        </authorList>
    </citation>
    <scope>NUCLEOTIDE SEQUENCE</scope>
    <source>
        <strain evidence="2">SB0662_bin_9</strain>
    </source>
</reference>
<name>A0A6B1DRL0_9CHLR</name>
<dbReference type="AlphaFoldDB" id="A0A6B1DRL0"/>
<sequence length="434" mass="46488">MNAWKAMPKPVRTTGTTGSPRGTGGTSLQSALLALLALAVISGGGLATGDLFDDDYSDCPHGTRFREGQIADLTVARDADAEDEVNVAWTTTDPATWGLGPNTFNASLVVILDDGDDLDTRTLSLGTRKTTFTDVRTGTEVKVQMAIVVDTPDDGYLISDILEVRVNQSLSAPAYTTNITVIESSSFVLFELVPVGTFYYVGYNERFGNYRADGLLTRPRTARLRIGLANTEKDADGRPYKSDAGPYDDADFEAYIMRITDEGSDVVPGGDDVATVASEASYQTALTVGKTIPGSSASNFANDDRVLSNVRINDGGKIFVAMQNLSSLPFTPNTIIPANQGLSFINAPPPEEGSLIFALAPNEHRDFPINTLASDETYKFTAWAVNDRGAIISPVASLTVRPIDYEANISSVTDYANTGTSVTNAYVTEFTVFK</sequence>
<feature type="compositionally biased region" description="Low complexity" evidence="1">
    <location>
        <begin position="12"/>
        <end position="24"/>
    </location>
</feature>